<feature type="region of interest" description="Disordered" evidence="1">
    <location>
        <begin position="1"/>
        <end position="41"/>
    </location>
</feature>
<protein>
    <submittedName>
        <fullName evidence="2">Uncharacterized protein</fullName>
    </submittedName>
</protein>
<organism evidence="2 3">
    <name type="scientific">Brassica carinata</name>
    <name type="common">Ethiopian mustard</name>
    <name type="synonym">Abyssinian cabbage</name>
    <dbReference type="NCBI Taxonomy" id="52824"/>
    <lineage>
        <taxon>Eukaryota</taxon>
        <taxon>Viridiplantae</taxon>
        <taxon>Streptophyta</taxon>
        <taxon>Embryophyta</taxon>
        <taxon>Tracheophyta</taxon>
        <taxon>Spermatophyta</taxon>
        <taxon>Magnoliopsida</taxon>
        <taxon>eudicotyledons</taxon>
        <taxon>Gunneridae</taxon>
        <taxon>Pentapetalae</taxon>
        <taxon>rosids</taxon>
        <taxon>malvids</taxon>
        <taxon>Brassicales</taxon>
        <taxon>Brassicaceae</taxon>
        <taxon>Brassiceae</taxon>
        <taxon>Brassica</taxon>
    </lineage>
</organism>
<evidence type="ECO:0000313" key="2">
    <source>
        <dbReference type="EMBL" id="KAG2303552.1"/>
    </source>
</evidence>
<comment type="caution">
    <text evidence="2">The sequence shown here is derived from an EMBL/GenBank/DDBJ whole genome shotgun (WGS) entry which is preliminary data.</text>
</comment>
<dbReference type="Proteomes" id="UP000886595">
    <property type="component" value="Unassembled WGS sequence"/>
</dbReference>
<feature type="compositionally biased region" description="Basic and acidic residues" evidence="1">
    <location>
        <begin position="30"/>
        <end position="40"/>
    </location>
</feature>
<dbReference type="EMBL" id="JAAMPC010000007">
    <property type="protein sequence ID" value="KAG2303552.1"/>
    <property type="molecule type" value="Genomic_DNA"/>
</dbReference>
<reference evidence="2 3" key="1">
    <citation type="submission" date="2020-02" db="EMBL/GenBank/DDBJ databases">
        <authorList>
            <person name="Ma Q."/>
            <person name="Huang Y."/>
            <person name="Song X."/>
            <person name="Pei D."/>
        </authorList>
    </citation>
    <scope>NUCLEOTIDE SEQUENCE [LARGE SCALE GENOMIC DNA]</scope>
    <source>
        <strain evidence="2">Sxm20200214</strain>
        <tissue evidence="2">Leaf</tissue>
    </source>
</reference>
<feature type="compositionally biased region" description="Basic and acidic residues" evidence="1">
    <location>
        <begin position="1"/>
        <end position="16"/>
    </location>
</feature>
<accession>A0A8X7SCM9</accession>
<name>A0A8X7SCM9_BRACI</name>
<proteinExistence type="predicted"/>
<gene>
    <name evidence="2" type="ORF">Bca52824_032203</name>
</gene>
<sequence>MRREDPQDASKPRDRANTPPHAATGAVSEQRVRLTTKESSTHINLRPAVDTNLERRHLSYKPRSETWKASPMNHAPITEKNIEI</sequence>
<keyword evidence="3" id="KW-1185">Reference proteome</keyword>
<evidence type="ECO:0000256" key="1">
    <source>
        <dbReference type="SAM" id="MobiDB-lite"/>
    </source>
</evidence>
<dbReference type="AlphaFoldDB" id="A0A8X7SCM9"/>
<evidence type="ECO:0000313" key="3">
    <source>
        <dbReference type="Proteomes" id="UP000886595"/>
    </source>
</evidence>
<feature type="region of interest" description="Disordered" evidence="1">
    <location>
        <begin position="63"/>
        <end position="84"/>
    </location>
</feature>